<keyword evidence="3" id="KW-1185">Reference proteome</keyword>
<name>A0A4Z0A1V5_9AGAM</name>
<comment type="caution">
    <text evidence="2">The sequence shown here is derived from an EMBL/GenBank/DDBJ whole genome shotgun (WGS) entry which is preliminary data.</text>
</comment>
<reference evidence="2 3" key="1">
    <citation type="submission" date="2019-02" db="EMBL/GenBank/DDBJ databases">
        <title>Genome sequencing of the rare red list fungi Hericium alpestre (H. flagellum).</title>
        <authorList>
            <person name="Buettner E."/>
            <person name="Kellner H."/>
        </authorList>
    </citation>
    <scope>NUCLEOTIDE SEQUENCE [LARGE SCALE GENOMIC DNA]</scope>
    <source>
        <strain evidence="2 3">DSM 108284</strain>
    </source>
</reference>
<sequence>MPSTPRKPLYSYTQANPRSDESQGFDAAWTDVEDEAVEQDSGFVEFGSSDCNQNHTFWYLSPALSQQEATDSEIFTERQLSNFPPEHSISGSPATSLAILDFSSPLPPLTRSAVHKSPPARHVSPDDFSDFSHSDHAYNQPDLDSHSFIDAPAQYEDNPENTDFGRNSSRKSCFISDKSYDKPVTLGTFLDDPDPWNAIGRFLNLAPLIHNNNHSSVSSNSRAGVGWSSSCSVSSSDNSGDNNEYGMDVESQGPSALSPALSASSLTMAIDAILSRSCSPALPEHSSPNVWLESSRPDFLPSSAMDLSVSGSSQSSSNVAIDQSRVNAAPRSMASDLPEILQSQTPSPPASVYAADPKTYIRGETPVAIEPFSATVEESIMAEDDTKSDTTDASRKPEVLCLFADGALEAEESDEEGFM</sequence>
<evidence type="ECO:0000313" key="2">
    <source>
        <dbReference type="EMBL" id="TFY80313.1"/>
    </source>
</evidence>
<accession>A0A4Z0A1V5</accession>
<gene>
    <name evidence="2" type="ORF">EWM64_g3698</name>
</gene>
<dbReference type="EMBL" id="SFCI01000357">
    <property type="protein sequence ID" value="TFY80313.1"/>
    <property type="molecule type" value="Genomic_DNA"/>
</dbReference>
<feature type="region of interest" description="Disordered" evidence="1">
    <location>
        <begin position="110"/>
        <end position="135"/>
    </location>
</feature>
<proteinExistence type="predicted"/>
<protein>
    <submittedName>
        <fullName evidence="2">Uncharacterized protein</fullName>
    </submittedName>
</protein>
<feature type="region of interest" description="Disordered" evidence="1">
    <location>
        <begin position="1"/>
        <end position="25"/>
    </location>
</feature>
<feature type="region of interest" description="Disordered" evidence="1">
    <location>
        <begin position="230"/>
        <end position="258"/>
    </location>
</feature>
<dbReference type="AlphaFoldDB" id="A0A4Z0A1V5"/>
<evidence type="ECO:0000256" key="1">
    <source>
        <dbReference type="SAM" id="MobiDB-lite"/>
    </source>
</evidence>
<evidence type="ECO:0000313" key="3">
    <source>
        <dbReference type="Proteomes" id="UP000298061"/>
    </source>
</evidence>
<feature type="compositionally biased region" description="Low complexity" evidence="1">
    <location>
        <begin position="230"/>
        <end position="243"/>
    </location>
</feature>
<dbReference type="Proteomes" id="UP000298061">
    <property type="component" value="Unassembled WGS sequence"/>
</dbReference>
<organism evidence="2 3">
    <name type="scientific">Hericium alpestre</name>
    <dbReference type="NCBI Taxonomy" id="135208"/>
    <lineage>
        <taxon>Eukaryota</taxon>
        <taxon>Fungi</taxon>
        <taxon>Dikarya</taxon>
        <taxon>Basidiomycota</taxon>
        <taxon>Agaricomycotina</taxon>
        <taxon>Agaricomycetes</taxon>
        <taxon>Russulales</taxon>
        <taxon>Hericiaceae</taxon>
        <taxon>Hericium</taxon>
    </lineage>
</organism>